<dbReference type="EMBL" id="CM000131">
    <property type="protein sequence ID" value="EEC79954.1"/>
    <property type="molecule type" value="Genomic_DNA"/>
</dbReference>
<sequence length="68" mass="7418">MMEPAAMDRIVGRLSAVDGLYYPTTFLLADPPPSAPHRKTALPAFLSHDAPRLLDCVRCGTPELLINI</sequence>
<gene>
    <name evidence="1" type="ORF">OsI_21557</name>
</gene>
<keyword evidence="2" id="KW-1185">Reference proteome</keyword>
<protein>
    <submittedName>
        <fullName evidence="1">Uncharacterized protein</fullName>
    </submittedName>
</protein>
<accession>B8B2B0</accession>
<dbReference type="HOGENOM" id="CLU_2798505_0_0_1"/>
<reference evidence="1 2" key="1">
    <citation type="journal article" date="2005" name="PLoS Biol.">
        <title>The genomes of Oryza sativa: a history of duplications.</title>
        <authorList>
            <person name="Yu J."/>
            <person name="Wang J."/>
            <person name="Lin W."/>
            <person name="Li S."/>
            <person name="Li H."/>
            <person name="Zhou J."/>
            <person name="Ni P."/>
            <person name="Dong W."/>
            <person name="Hu S."/>
            <person name="Zeng C."/>
            <person name="Zhang J."/>
            <person name="Zhang Y."/>
            <person name="Li R."/>
            <person name="Xu Z."/>
            <person name="Li S."/>
            <person name="Li X."/>
            <person name="Zheng H."/>
            <person name="Cong L."/>
            <person name="Lin L."/>
            <person name="Yin J."/>
            <person name="Geng J."/>
            <person name="Li G."/>
            <person name="Shi J."/>
            <person name="Liu J."/>
            <person name="Lv H."/>
            <person name="Li J."/>
            <person name="Wang J."/>
            <person name="Deng Y."/>
            <person name="Ran L."/>
            <person name="Shi X."/>
            <person name="Wang X."/>
            <person name="Wu Q."/>
            <person name="Li C."/>
            <person name="Ren X."/>
            <person name="Wang J."/>
            <person name="Wang X."/>
            <person name="Li D."/>
            <person name="Liu D."/>
            <person name="Zhang X."/>
            <person name="Ji Z."/>
            <person name="Zhao W."/>
            <person name="Sun Y."/>
            <person name="Zhang Z."/>
            <person name="Bao J."/>
            <person name="Han Y."/>
            <person name="Dong L."/>
            <person name="Ji J."/>
            <person name="Chen P."/>
            <person name="Wu S."/>
            <person name="Liu J."/>
            <person name="Xiao Y."/>
            <person name="Bu D."/>
            <person name="Tan J."/>
            <person name="Yang L."/>
            <person name="Ye C."/>
            <person name="Zhang J."/>
            <person name="Xu J."/>
            <person name="Zhou Y."/>
            <person name="Yu Y."/>
            <person name="Zhang B."/>
            <person name="Zhuang S."/>
            <person name="Wei H."/>
            <person name="Liu B."/>
            <person name="Lei M."/>
            <person name="Yu H."/>
            <person name="Li Y."/>
            <person name="Xu H."/>
            <person name="Wei S."/>
            <person name="He X."/>
            <person name="Fang L."/>
            <person name="Zhang Z."/>
            <person name="Zhang Y."/>
            <person name="Huang X."/>
            <person name="Su Z."/>
            <person name="Tong W."/>
            <person name="Li J."/>
            <person name="Tong Z."/>
            <person name="Li S."/>
            <person name="Ye J."/>
            <person name="Wang L."/>
            <person name="Fang L."/>
            <person name="Lei T."/>
            <person name="Chen C."/>
            <person name="Chen H."/>
            <person name="Xu Z."/>
            <person name="Li H."/>
            <person name="Huang H."/>
            <person name="Zhang F."/>
            <person name="Xu H."/>
            <person name="Li N."/>
            <person name="Zhao C."/>
            <person name="Li S."/>
            <person name="Dong L."/>
            <person name="Huang Y."/>
            <person name="Li L."/>
            <person name="Xi Y."/>
            <person name="Qi Q."/>
            <person name="Li W."/>
            <person name="Zhang B."/>
            <person name="Hu W."/>
            <person name="Zhang Y."/>
            <person name="Tian X."/>
            <person name="Jiao Y."/>
            <person name="Liang X."/>
            <person name="Jin J."/>
            <person name="Gao L."/>
            <person name="Zheng W."/>
            <person name="Hao B."/>
            <person name="Liu S."/>
            <person name="Wang W."/>
            <person name="Yuan L."/>
            <person name="Cao M."/>
            <person name="McDermott J."/>
            <person name="Samudrala R."/>
            <person name="Wang J."/>
            <person name="Wong G.K."/>
            <person name="Yang H."/>
        </authorList>
    </citation>
    <scope>NUCLEOTIDE SEQUENCE [LARGE SCALE GENOMIC DNA]</scope>
    <source>
        <strain evidence="2">cv. 93-11</strain>
    </source>
</reference>
<organism evidence="1 2">
    <name type="scientific">Oryza sativa subsp. indica</name>
    <name type="common">Rice</name>
    <dbReference type="NCBI Taxonomy" id="39946"/>
    <lineage>
        <taxon>Eukaryota</taxon>
        <taxon>Viridiplantae</taxon>
        <taxon>Streptophyta</taxon>
        <taxon>Embryophyta</taxon>
        <taxon>Tracheophyta</taxon>
        <taxon>Spermatophyta</taxon>
        <taxon>Magnoliopsida</taxon>
        <taxon>Liliopsida</taxon>
        <taxon>Poales</taxon>
        <taxon>Poaceae</taxon>
        <taxon>BOP clade</taxon>
        <taxon>Oryzoideae</taxon>
        <taxon>Oryzeae</taxon>
        <taxon>Oryzinae</taxon>
        <taxon>Oryza</taxon>
        <taxon>Oryza sativa</taxon>
    </lineage>
</organism>
<dbReference type="Gramene" id="BGIOSGA022265-TA">
    <property type="protein sequence ID" value="BGIOSGA022265-PA"/>
    <property type="gene ID" value="BGIOSGA022265"/>
</dbReference>
<dbReference type="AlphaFoldDB" id="B8B2B0"/>
<name>B8B2B0_ORYSI</name>
<evidence type="ECO:0000313" key="1">
    <source>
        <dbReference type="EMBL" id="EEC79954.1"/>
    </source>
</evidence>
<dbReference type="Proteomes" id="UP000007015">
    <property type="component" value="Chromosome 6"/>
</dbReference>
<dbReference type="STRING" id="39946.B8B2B0"/>
<evidence type="ECO:0000313" key="2">
    <source>
        <dbReference type="Proteomes" id="UP000007015"/>
    </source>
</evidence>
<proteinExistence type="predicted"/>